<dbReference type="CDD" id="cd00112">
    <property type="entry name" value="LDLa"/>
    <property type="match status" value="1"/>
</dbReference>
<keyword evidence="3" id="KW-0677">Repeat</keyword>
<feature type="compositionally biased region" description="Basic and acidic residues" evidence="10">
    <location>
        <begin position="725"/>
        <end position="734"/>
    </location>
</feature>
<keyword evidence="2 11" id="KW-0812">Transmembrane</keyword>
<proteinExistence type="predicted"/>
<organism evidence="12 13">
    <name type="scientific">Mya arenaria</name>
    <name type="common">Soft-shell clam</name>
    <dbReference type="NCBI Taxonomy" id="6604"/>
    <lineage>
        <taxon>Eukaryota</taxon>
        <taxon>Metazoa</taxon>
        <taxon>Spiralia</taxon>
        <taxon>Lophotrochozoa</taxon>
        <taxon>Mollusca</taxon>
        <taxon>Bivalvia</taxon>
        <taxon>Autobranchia</taxon>
        <taxon>Heteroconchia</taxon>
        <taxon>Euheterodonta</taxon>
        <taxon>Imparidentia</taxon>
        <taxon>Neoheterodontei</taxon>
        <taxon>Myida</taxon>
        <taxon>Myoidea</taxon>
        <taxon>Myidae</taxon>
        <taxon>Mya</taxon>
    </lineage>
</organism>
<keyword evidence="13" id="KW-1185">Reference proteome</keyword>
<dbReference type="EMBL" id="CP111022">
    <property type="protein sequence ID" value="WAR20225.1"/>
    <property type="molecule type" value="Genomic_DNA"/>
</dbReference>
<evidence type="ECO:0000313" key="12">
    <source>
        <dbReference type="EMBL" id="WAR20225.1"/>
    </source>
</evidence>
<comment type="subcellular location">
    <subcellularLocation>
        <location evidence="1">Membrane</location>
        <topology evidence="1">Single-pass membrane protein</topology>
    </subcellularLocation>
</comment>
<dbReference type="SUPFAM" id="SSF57424">
    <property type="entry name" value="LDL receptor-like module"/>
    <property type="match status" value="2"/>
</dbReference>
<evidence type="ECO:0000313" key="13">
    <source>
        <dbReference type="Proteomes" id="UP001164746"/>
    </source>
</evidence>
<feature type="region of interest" description="Disordered" evidence="10">
    <location>
        <begin position="714"/>
        <end position="749"/>
    </location>
</feature>
<protein>
    <submittedName>
        <fullName evidence="12">LDLR-like protein</fullName>
    </submittedName>
</protein>
<sequence>RDRCLERDKFYCNISGRCIYKSTVCDGFADCKEGEDESPPACTMDKCLQRGSFYCNTSERCILQSLVCDGVTDCKEREDEYPPACSKSNMSTITYLLVSSANLELDLMFLFYALIRMIIHQYISFDYRMCLAYTNNNAVDVTTEDECFRNGRSLCFGSLCIHTSSLMDGKVNCPRGEDERPKAWCKSSLHYCDSNRSLSRGCLGECKLGKFDKYCGITCFEKCSNGSCDKSSGRCNMCASGYHGKYCQKTCSEECLNGICNKSSGICKTCTRTYLENCSQECGKECLEINGFPQCDRESGKCLNGCNLYHYGHYCNNSCKNCKGNYSNIPCDINGVCQFGCENDYWDKTCNSKCSANCQGDEHGKRCNSSTGECINGCTRGWSDPTSLQTTTTESNDKVNVSSLNTIVIVIPVLATVVVVVVGIICYFWGRKRFNRQQNERIEPRREFRFGVAPRQRPSGSRRRQSSTLYADINEETMEHYHYICEQNPPDHYDKIKDRKPCICPQCVRERVDPILQRISSGSSSTTFVEPYATCGWGIGRTSSIHSYISNRELNTRRNVPTNDSDSGIVPTKELTDDRKPGRSTSHSAGDLAHVCKTDYTNGVNPRPCVAKSKSCIELVCTHEYLDLEELYQTAKAEDRRKLAAKYFDEGEDVFGVIGQFQAKDSHYTETEESEVLNQLDNQNLALNIESSLVIGRSEQIEESCSANDIDFIVEQQPAQSQNDAKMDDPKDTDGMDDSDEIKQTDSLV</sequence>
<dbReference type="Proteomes" id="UP001164746">
    <property type="component" value="Chromosome 11"/>
</dbReference>
<reference evidence="12" key="1">
    <citation type="submission" date="2022-11" db="EMBL/GenBank/DDBJ databases">
        <title>Centuries of genome instability and evolution in soft-shell clam transmissible cancer (bioRxiv).</title>
        <authorList>
            <person name="Hart S.F.M."/>
            <person name="Yonemitsu M.A."/>
            <person name="Giersch R.M."/>
            <person name="Beal B.F."/>
            <person name="Arriagada G."/>
            <person name="Davis B.W."/>
            <person name="Ostrander E.A."/>
            <person name="Goff S.P."/>
            <person name="Metzger M.J."/>
        </authorList>
    </citation>
    <scope>NUCLEOTIDE SEQUENCE</scope>
    <source>
        <strain evidence="12">MELC-2E11</strain>
        <tissue evidence="12">Siphon/mantle</tissue>
    </source>
</reference>
<evidence type="ECO:0000256" key="5">
    <source>
        <dbReference type="ARBA" id="ARBA00023136"/>
    </source>
</evidence>
<evidence type="ECO:0000256" key="1">
    <source>
        <dbReference type="ARBA" id="ARBA00004167"/>
    </source>
</evidence>
<evidence type="ECO:0000256" key="11">
    <source>
        <dbReference type="SAM" id="Phobius"/>
    </source>
</evidence>
<evidence type="ECO:0000256" key="7">
    <source>
        <dbReference type="ARBA" id="ARBA00023170"/>
    </source>
</evidence>
<feature type="region of interest" description="Disordered" evidence="10">
    <location>
        <begin position="557"/>
        <end position="589"/>
    </location>
</feature>
<dbReference type="InterPro" id="IPR023415">
    <property type="entry name" value="LDLR_class-A_CS"/>
</dbReference>
<dbReference type="PANTHER" id="PTHR22722">
    <property type="entry name" value="LOW-DENSITY LIPOPROTEIN RECEPTOR-RELATED PROTEIN 2-RELATED"/>
    <property type="match status" value="1"/>
</dbReference>
<feature type="non-terminal residue" evidence="12">
    <location>
        <position position="749"/>
    </location>
</feature>
<dbReference type="InterPro" id="IPR036055">
    <property type="entry name" value="LDL_receptor-like_sf"/>
</dbReference>
<evidence type="ECO:0000256" key="2">
    <source>
        <dbReference type="ARBA" id="ARBA00022692"/>
    </source>
</evidence>
<dbReference type="PROSITE" id="PS01209">
    <property type="entry name" value="LDLRA_1"/>
    <property type="match status" value="2"/>
</dbReference>
<dbReference type="PROSITE" id="PS50068">
    <property type="entry name" value="LDLRA_2"/>
    <property type="match status" value="2"/>
</dbReference>
<name>A0ABY7FDG4_MYAAR</name>
<gene>
    <name evidence="12" type="ORF">MAR_002063</name>
</gene>
<dbReference type="Pfam" id="PF00057">
    <property type="entry name" value="Ldl_recept_a"/>
    <property type="match status" value="2"/>
</dbReference>
<keyword evidence="6" id="KW-1015">Disulfide bond</keyword>
<dbReference type="PRINTS" id="PR00261">
    <property type="entry name" value="LDLRECEPTOR"/>
</dbReference>
<evidence type="ECO:0000256" key="3">
    <source>
        <dbReference type="ARBA" id="ARBA00022737"/>
    </source>
</evidence>
<feature type="compositionally biased region" description="Polar residues" evidence="10">
    <location>
        <begin position="557"/>
        <end position="566"/>
    </location>
</feature>
<evidence type="ECO:0000256" key="6">
    <source>
        <dbReference type="ARBA" id="ARBA00023157"/>
    </source>
</evidence>
<comment type="caution">
    <text evidence="9">Lacks conserved residue(s) required for the propagation of feature annotation.</text>
</comment>
<evidence type="ECO:0000256" key="8">
    <source>
        <dbReference type="ARBA" id="ARBA00023180"/>
    </source>
</evidence>
<evidence type="ECO:0000256" key="10">
    <source>
        <dbReference type="SAM" id="MobiDB-lite"/>
    </source>
</evidence>
<dbReference type="InterPro" id="IPR002172">
    <property type="entry name" value="LDrepeatLR_classA_rpt"/>
</dbReference>
<evidence type="ECO:0000256" key="4">
    <source>
        <dbReference type="ARBA" id="ARBA00022989"/>
    </source>
</evidence>
<accession>A0ABY7FDG4</accession>
<feature type="transmembrane region" description="Helical" evidence="11">
    <location>
        <begin position="407"/>
        <end position="429"/>
    </location>
</feature>
<evidence type="ECO:0000256" key="9">
    <source>
        <dbReference type="PROSITE-ProRule" id="PRU00124"/>
    </source>
</evidence>
<keyword evidence="5 11" id="KW-0472">Membrane</keyword>
<keyword evidence="7" id="KW-0675">Receptor</keyword>
<dbReference type="InterPro" id="IPR051221">
    <property type="entry name" value="LDLR-related"/>
</dbReference>
<keyword evidence="4 11" id="KW-1133">Transmembrane helix</keyword>
<dbReference type="SMART" id="SM00192">
    <property type="entry name" value="LDLa"/>
    <property type="match status" value="3"/>
</dbReference>
<keyword evidence="8" id="KW-0325">Glycoprotein</keyword>
<dbReference type="Gene3D" id="4.10.400.10">
    <property type="entry name" value="Low-density Lipoprotein Receptor"/>
    <property type="match status" value="2"/>
</dbReference>